<organism evidence="1 2">
    <name type="scientific">Archaeoglobus profundus (strain DSM 5631 / JCM 9629 / NBRC 100127 / Av18)</name>
    <dbReference type="NCBI Taxonomy" id="572546"/>
    <lineage>
        <taxon>Archaea</taxon>
        <taxon>Methanobacteriati</taxon>
        <taxon>Methanobacteriota</taxon>
        <taxon>Archaeoglobi</taxon>
        <taxon>Archaeoglobales</taxon>
        <taxon>Archaeoglobaceae</taxon>
        <taxon>Archaeoglobus</taxon>
    </lineage>
</organism>
<dbReference type="RefSeq" id="WP_012941051.1">
    <property type="nucleotide sequence ID" value="NC_013741.1"/>
</dbReference>
<gene>
    <name evidence="1" type="ordered locus">Arcpr_1670</name>
</gene>
<accession>D2RF22</accession>
<dbReference type="GeneID" id="8740363"/>
<dbReference type="HOGENOM" id="CLU_1933161_0_0_2"/>
<sequence length="130" mass="14768">MADTNLVSNQSLNPVVSHIQFQEKYYQPETDLVTSDVTRAFLSREGVNFVRRGTLLVAMLEKMGFYNSAEVVKEILGAYAIVTLGMGNFASMVTNYAWATRAFNYPQDIPQDDLMKSMKTVFEKLTPKRR</sequence>
<dbReference type="Proteomes" id="UP000001901">
    <property type="component" value="Chromosome"/>
</dbReference>
<dbReference type="EMBL" id="CP001857">
    <property type="protein sequence ID" value="ADB58716.1"/>
    <property type="molecule type" value="Genomic_DNA"/>
</dbReference>
<dbReference type="PaxDb" id="572546-Arcpr_1670"/>
<dbReference type="AlphaFoldDB" id="D2RF22"/>
<name>D2RF22_ARCPA</name>
<proteinExistence type="predicted"/>
<evidence type="ECO:0000313" key="2">
    <source>
        <dbReference type="Proteomes" id="UP000001901"/>
    </source>
</evidence>
<keyword evidence="2" id="KW-1185">Reference proteome</keyword>
<evidence type="ECO:0000313" key="1">
    <source>
        <dbReference type="EMBL" id="ADB58716.1"/>
    </source>
</evidence>
<dbReference type="KEGG" id="apo:Arcpr_1670"/>
<protein>
    <submittedName>
        <fullName evidence="1">Uncharacterized protein</fullName>
    </submittedName>
</protein>
<dbReference type="STRING" id="572546.Arcpr_1670"/>
<reference evidence="1 2" key="1">
    <citation type="journal article" date="2010" name="Stand. Genomic Sci.">
        <title>Complete genome sequence of Archaeoglobus profundus type strain (AV18).</title>
        <authorList>
            <person name="von Jan M."/>
            <person name="Lapidus A."/>
            <person name="Del Rio T.G."/>
            <person name="Copeland A."/>
            <person name="Tice H."/>
            <person name="Cheng J.F."/>
            <person name="Lucas S."/>
            <person name="Chen F."/>
            <person name="Nolan M."/>
            <person name="Goodwin L."/>
            <person name="Han C."/>
            <person name="Pitluck S."/>
            <person name="Liolios K."/>
            <person name="Ivanova N."/>
            <person name="Mavromatis K."/>
            <person name="Ovchinnikova G."/>
            <person name="Chertkov O."/>
            <person name="Pati A."/>
            <person name="Chen A."/>
            <person name="Palaniappan K."/>
            <person name="Land M."/>
            <person name="Hauser L."/>
            <person name="Chang Y.J."/>
            <person name="Jeffries C.D."/>
            <person name="Saunders E."/>
            <person name="Brettin T."/>
            <person name="Detter J.C."/>
            <person name="Chain P."/>
            <person name="Eichinger K."/>
            <person name="Huber H."/>
            <person name="Spring S."/>
            <person name="Rohde M."/>
            <person name="Goker M."/>
            <person name="Wirth R."/>
            <person name="Woyke T."/>
            <person name="Bristow J."/>
            <person name="Eisen J.A."/>
            <person name="Markowitz V."/>
            <person name="Hugenholtz P."/>
            <person name="Kyrpides N.C."/>
            <person name="Klenk H.P."/>
        </authorList>
    </citation>
    <scope>NUCLEOTIDE SEQUENCE [LARGE SCALE GENOMIC DNA]</scope>
    <source>
        <strain evidence="2">DSM 5631 / JCM 9629 / NBRC 100127 / Av18</strain>
    </source>
</reference>